<evidence type="ECO:0000313" key="1">
    <source>
        <dbReference type="EMBL" id="PQO32783.1"/>
    </source>
</evidence>
<protein>
    <recommendedName>
        <fullName evidence="3">Leucine Rich repeats (2 copies)</fullName>
    </recommendedName>
</protein>
<dbReference type="Gene3D" id="3.80.10.10">
    <property type="entry name" value="Ribonuclease Inhibitor"/>
    <property type="match status" value="2"/>
</dbReference>
<accession>A0A2S8FKU6</accession>
<dbReference type="EMBL" id="PUHY01000012">
    <property type="protein sequence ID" value="PQO32783.1"/>
    <property type="molecule type" value="Genomic_DNA"/>
</dbReference>
<proteinExistence type="predicted"/>
<dbReference type="InterPro" id="IPR032675">
    <property type="entry name" value="LRR_dom_sf"/>
</dbReference>
<organism evidence="1 2">
    <name type="scientific">Blastopirellula marina</name>
    <dbReference type="NCBI Taxonomy" id="124"/>
    <lineage>
        <taxon>Bacteria</taxon>
        <taxon>Pseudomonadati</taxon>
        <taxon>Planctomycetota</taxon>
        <taxon>Planctomycetia</taxon>
        <taxon>Pirellulales</taxon>
        <taxon>Pirellulaceae</taxon>
        <taxon>Blastopirellula</taxon>
    </lineage>
</organism>
<reference evidence="1 2" key="1">
    <citation type="submission" date="2018-02" db="EMBL/GenBank/DDBJ databases">
        <title>Comparative genomes isolates from brazilian mangrove.</title>
        <authorList>
            <person name="Araujo J.E."/>
            <person name="Taketani R.G."/>
            <person name="Silva M.C.P."/>
            <person name="Loureco M.V."/>
            <person name="Andreote F.D."/>
        </authorList>
    </citation>
    <scope>NUCLEOTIDE SEQUENCE [LARGE SCALE GENOMIC DNA]</scope>
    <source>
        <strain evidence="1 2">Hex-1 MGV</strain>
    </source>
</reference>
<comment type="caution">
    <text evidence="1">The sequence shown here is derived from an EMBL/GenBank/DDBJ whole genome shotgun (WGS) entry which is preliminary data.</text>
</comment>
<dbReference type="Proteomes" id="UP000238322">
    <property type="component" value="Unassembled WGS sequence"/>
</dbReference>
<sequence length="278" mass="30395">MSKAGGDARFDYNAAVPGFPADEPKGSWLLRQAFGQNLFSYVCSADLSKVKNPNVFETSLGQMSKLQTLTLPSGPLSDELVESVASLPDLWELSLNGSSITPAQMRRLAKSKSIGALRLGGEAAADEVLEQLHHFRHLPNVAILGGATTDRGLQALKQVDSIYFLEIHAMPSVTNAGFHDLIALPNLRTLEITGTQITEACVKDLTKMPQLVLATISPGNLKLQYNNPQMIRLDTLEPIDIPNPQLSRWDCGPPDDVQCVRCVRVEKNLIQIDVWDVP</sequence>
<dbReference type="SUPFAM" id="SSF52047">
    <property type="entry name" value="RNI-like"/>
    <property type="match status" value="1"/>
</dbReference>
<gene>
    <name evidence="1" type="ORF">C5Y83_21590</name>
</gene>
<dbReference type="AlphaFoldDB" id="A0A2S8FKU6"/>
<evidence type="ECO:0000313" key="2">
    <source>
        <dbReference type="Proteomes" id="UP000238322"/>
    </source>
</evidence>
<name>A0A2S8FKU6_9BACT</name>
<evidence type="ECO:0008006" key="3">
    <source>
        <dbReference type="Google" id="ProtNLM"/>
    </source>
</evidence>